<sequence length="192" mass="20669">MTRTSTGVVALFALSSCTGPPRRTVPINTVSSSVVEMQIGPEALAEFDPVRPAVEEGGECREWERPGVVGLSFTAHFPNRASPEAMVTLAFDDAGEIARYTEIRGVPKPSRSVAEMEAQVAEMDPVFISLDYATGEASVRNMQPGGTGRGVFATVEEFERSATLGDLEARLRHTRELCGVAPARDPFDRDAP</sequence>
<evidence type="ECO:0000313" key="2">
    <source>
        <dbReference type="Proteomes" id="UP001484239"/>
    </source>
</evidence>
<gene>
    <name evidence="1" type="ORF">WI372_04880</name>
</gene>
<protein>
    <recommendedName>
        <fullName evidence="3">Lipoprotein</fullName>
    </recommendedName>
</protein>
<comment type="caution">
    <text evidence="1">The sequence shown here is derived from an EMBL/GenBank/DDBJ whole genome shotgun (WGS) entry which is preliminary data.</text>
</comment>
<reference evidence="1 2" key="1">
    <citation type="submission" date="2024-02" db="EMBL/GenBank/DDBJ databases">
        <title>A novel Gemmatimonadota bacterium.</title>
        <authorList>
            <person name="Du Z.-J."/>
            <person name="Ye Y.-Q."/>
        </authorList>
    </citation>
    <scope>NUCLEOTIDE SEQUENCE [LARGE SCALE GENOMIC DNA]</scope>
    <source>
        <strain evidence="1 2">DH-20</strain>
    </source>
</reference>
<accession>A0ABU9E897</accession>
<proteinExistence type="predicted"/>
<name>A0ABU9E897_9BACT</name>
<keyword evidence="2" id="KW-1185">Reference proteome</keyword>
<organism evidence="1 2">
    <name type="scientific">Gaopeijia maritima</name>
    <dbReference type="NCBI Taxonomy" id="3119007"/>
    <lineage>
        <taxon>Bacteria</taxon>
        <taxon>Pseudomonadati</taxon>
        <taxon>Gemmatimonadota</taxon>
        <taxon>Longimicrobiia</taxon>
        <taxon>Gaopeijiales</taxon>
        <taxon>Gaopeijiaceae</taxon>
        <taxon>Gaopeijia</taxon>
    </lineage>
</organism>
<dbReference type="EMBL" id="JBBHLI010000002">
    <property type="protein sequence ID" value="MEK9500302.1"/>
    <property type="molecule type" value="Genomic_DNA"/>
</dbReference>
<dbReference type="RefSeq" id="WP_405275168.1">
    <property type="nucleotide sequence ID" value="NZ_CP144380.1"/>
</dbReference>
<evidence type="ECO:0008006" key="3">
    <source>
        <dbReference type="Google" id="ProtNLM"/>
    </source>
</evidence>
<dbReference type="Proteomes" id="UP001484239">
    <property type="component" value="Unassembled WGS sequence"/>
</dbReference>
<evidence type="ECO:0000313" key="1">
    <source>
        <dbReference type="EMBL" id="MEK9500302.1"/>
    </source>
</evidence>
<dbReference type="PROSITE" id="PS51257">
    <property type="entry name" value="PROKAR_LIPOPROTEIN"/>
    <property type="match status" value="1"/>
</dbReference>